<comment type="caution">
    <text evidence="1">The sequence shown here is derived from an EMBL/GenBank/DDBJ whole genome shotgun (WGS) entry which is preliminary data.</text>
</comment>
<sequence>MPWNGHHRRDAQRHALHACHLEGYPFDPGCTPRHDAQVAQESPAPATGVWSGMSNLLIPHLHNAQMAQRCWRNKEAAPRPGAPERIENSSAYRAPQLRRQRHGQLRPREEPCRLAHLPIPFRLRPAAMDNKSWREDILRGYGIFDHELFDGAMMYSPERIEDGSVYRASHPGDNGVTVQVTVKVNATFVRNDPQALHVLDLLIRR</sequence>
<accession>A0AA36G5R8</accession>
<keyword evidence="2" id="KW-1185">Reference proteome</keyword>
<dbReference type="EMBL" id="CATQJA010002655">
    <property type="protein sequence ID" value="CAJ0579153.1"/>
    <property type="molecule type" value="Genomic_DNA"/>
</dbReference>
<name>A0AA36G5R8_9BILA</name>
<dbReference type="AlphaFoldDB" id="A0AA36G5R8"/>
<feature type="non-terminal residue" evidence="1">
    <location>
        <position position="205"/>
    </location>
</feature>
<organism evidence="1 2">
    <name type="scientific">Mesorhabditis spiculigera</name>
    <dbReference type="NCBI Taxonomy" id="96644"/>
    <lineage>
        <taxon>Eukaryota</taxon>
        <taxon>Metazoa</taxon>
        <taxon>Ecdysozoa</taxon>
        <taxon>Nematoda</taxon>
        <taxon>Chromadorea</taxon>
        <taxon>Rhabditida</taxon>
        <taxon>Rhabditina</taxon>
        <taxon>Rhabditomorpha</taxon>
        <taxon>Rhabditoidea</taxon>
        <taxon>Rhabditidae</taxon>
        <taxon>Mesorhabditinae</taxon>
        <taxon>Mesorhabditis</taxon>
    </lineage>
</organism>
<gene>
    <name evidence="1" type="ORF">MSPICULIGERA_LOCUS17383</name>
</gene>
<evidence type="ECO:0000313" key="1">
    <source>
        <dbReference type="EMBL" id="CAJ0579153.1"/>
    </source>
</evidence>
<evidence type="ECO:0000313" key="2">
    <source>
        <dbReference type="Proteomes" id="UP001177023"/>
    </source>
</evidence>
<protein>
    <submittedName>
        <fullName evidence="1">Uncharacterized protein</fullName>
    </submittedName>
</protein>
<dbReference type="Proteomes" id="UP001177023">
    <property type="component" value="Unassembled WGS sequence"/>
</dbReference>
<reference evidence="1" key="1">
    <citation type="submission" date="2023-06" db="EMBL/GenBank/DDBJ databases">
        <authorList>
            <person name="Delattre M."/>
        </authorList>
    </citation>
    <scope>NUCLEOTIDE SEQUENCE</scope>
    <source>
        <strain evidence="1">AF72</strain>
    </source>
</reference>
<proteinExistence type="predicted"/>